<accession>A0A6J0M897</accession>
<dbReference type="Pfam" id="PF25284">
    <property type="entry name" value="DUF7874"/>
    <property type="match status" value="1"/>
</dbReference>
<dbReference type="OrthoDB" id="1868634at2759"/>
<dbReference type="RefSeq" id="XP_018468614.1">
    <property type="nucleotide sequence ID" value="XM_018613112.2"/>
</dbReference>
<dbReference type="PANTHER" id="PTHR37754">
    <property type="entry name" value="CALCIUM ION-BINDING PROTEIN"/>
    <property type="match status" value="1"/>
</dbReference>
<keyword evidence="1" id="KW-1185">Reference proteome</keyword>
<dbReference type="InterPro" id="IPR057196">
    <property type="entry name" value="DUF7874"/>
</dbReference>
<protein>
    <submittedName>
        <fullName evidence="2">Uncharacterized protein LOC108840277</fullName>
    </submittedName>
</protein>
<reference evidence="1" key="1">
    <citation type="journal article" date="2019" name="Database">
        <title>The radish genome database (RadishGD): an integrated information resource for radish genomics.</title>
        <authorList>
            <person name="Yu H.J."/>
            <person name="Baek S."/>
            <person name="Lee Y.J."/>
            <person name="Cho A."/>
            <person name="Mun J.H."/>
        </authorList>
    </citation>
    <scope>NUCLEOTIDE SEQUENCE [LARGE SCALE GENOMIC DNA]</scope>
    <source>
        <strain evidence="1">cv. WK10039</strain>
    </source>
</reference>
<name>A0A6J0M897_RAPSA</name>
<proteinExistence type="predicted"/>
<evidence type="ECO:0000313" key="1">
    <source>
        <dbReference type="Proteomes" id="UP000504610"/>
    </source>
</evidence>
<reference evidence="2" key="2">
    <citation type="submission" date="2025-08" db="UniProtKB">
        <authorList>
            <consortium name="RefSeq"/>
        </authorList>
    </citation>
    <scope>IDENTIFICATION</scope>
    <source>
        <tissue evidence="2">Leaf</tissue>
    </source>
</reference>
<evidence type="ECO:0000313" key="2">
    <source>
        <dbReference type="RefSeq" id="XP_018468614.1"/>
    </source>
</evidence>
<sequence>MISHYHFSSLHYLLDDMGGSMGFLGKGVPPTQMMNMVMGSLYKQFTKKAINNFDDFHVAVLDIFNNFNSALPGRHFDFPTPDEIKACFTRWKEAKDEEEKKKVFTEFIAKKVKPSKLDDVTMMTGIASPPAAMAAKRAGENVPQLKFIKLIPDVIFVPTVTILAIVSAKLSRRMYLK</sequence>
<dbReference type="AlphaFoldDB" id="A0A6J0M897"/>
<organism evidence="1 2">
    <name type="scientific">Raphanus sativus</name>
    <name type="common">Radish</name>
    <name type="synonym">Raphanus raphanistrum var. sativus</name>
    <dbReference type="NCBI Taxonomy" id="3726"/>
    <lineage>
        <taxon>Eukaryota</taxon>
        <taxon>Viridiplantae</taxon>
        <taxon>Streptophyta</taxon>
        <taxon>Embryophyta</taxon>
        <taxon>Tracheophyta</taxon>
        <taxon>Spermatophyta</taxon>
        <taxon>Magnoliopsida</taxon>
        <taxon>eudicotyledons</taxon>
        <taxon>Gunneridae</taxon>
        <taxon>Pentapetalae</taxon>
        <taxon>rosids</taxon>
        <taxon>malvids</taxon>
        <taxon>Brassicales</taxon>
        <taxon>Brassicaceae</taxon>
        <taxon>Brassiceae</taxon>
        <taxon>Raphanus</taxon>
    </lineage>
</organism>
<dbReference type="Proteomes" id="UP000504610">
    <property type="component" value="Chromosome 2"/>
</dbReference>
<dbReference type="KEGG" id="rsz:108840277"/>
<dbReference type="PANTHER" id="PTHR37754:SF1">
    <property type="entry name" value="CALCIUM ION-BINDING PROTEIN"/>
    <property type="match status" value="1"/>
</dbReference>
<dbReference type="GeneID" id="108840277"/>
<gene>
    <name evidence="2" type="primary">LOC108840277</name>
</gene>